<dbReference type="Proteomes" id="UP001060085">
    <property type="component" value="Linkage Group LG05"/>
</dbReference>
<comment type="caution">
    <text evidence="1">The sequence shown here is derived from an EMBL/GenBank/DDBJ whole genome shotgun (WGS) entry which is preliminary data.</text>
</comment>
<organism evidence="1 2">
    <name type="scientific">Catharanthus roseus</name>
    <name type="common">Madagascar periwinkle</name>
    <name type="synonym">Vinca rosea</name>
    <dbReference type="NCBI Taxonomy" id="4058"/>
    <lineage>
        <taxon>Eukaryota</taxon>
        <taxon>Viridiplantae</taxon>
        <taxon>Streptophyta</taxon>
        <taxon>Embryophyta</taxon>
        <taxon>Tracheophyta</taxon>
        <taxon>Spermatophyta</taxon>
        <taxon>Magnoliopsida</taxon>
        <taxon>eudicotyledons</taxon>
        <taxon>Gunneridae</taxon>
        <taxon>Pentapetalae</taxon>
        <taxon>asterids</taxon>
        <taxon>lamiids</taxon>
        <taxon>Gentianales</taxon>
        <taxon>Apocynaceae</taxon>
        <taxon>Rauvolfioideae</taxon>
        <taxon>Vinceae</taxon>
        <taxon>Catharanthinae</taxon>
        <taxon>Catharanthus</taxon>
    </lineage>
</organism>
<evidence type="ECO:0000313" key="1">
    <source>
        <dbReference type="EMBL" id="KAI5662214.1"/>
    </source>
</evidence>
<sequence length="142" mass="15479">MSPEYLANLLNFAVYWQLSCYPVSIAETHPLVTHKPTEVHSWFLSAQASEALSHQSFAIPRSLKATNVTLRASLYLRNSGGRNFKNCSSASSAPVVGTRSFLLVVIEASNNSVILIMKFLVTLCMAYSGRGVASLMGSDCLF</sequence>
<keyword evidence="2" id="KW-1185">Reference proteome</keyword>
<reference evidence="2" key="1">
    <citation type="journal article" date="2023" name="Nat. Plants">
        <title>Single-cell RNA sequencing provides a high-resolution roadmap for understanding the multicellular compartmentation of specialized metabolism.</title>
        <authorList>
            <person name="Sun S."/>
            <person name="Shen X."/>
            <person name="Li Y."/>
            <person name="Li Y."/>
            <person name="Wang S."/>
            <person name="Li R."/>
            <person name="Zhang H."/>
            <person name="Shen G."/>
            <person name="Guo B."/>
            <person name="Wei J."/>
            <person name="Xu J."/>
            <person name="St-Pierre B."/>
            <person name="Chen S."/>
            <person name="Sun C."/>
        </authorList>
    </citation>
    <scope>NUCLEOTIDE SEQUENCE [LARGE SCALE GENOMIC DNA]</scope>
</reference>
<evidence type="ECO:0000313" key="2">
    <source>
        <dbReference type="Proteomes" id="UP001060085"/>
    </source>
</evidence>
<proteinExistence type="predicted"/>
<dbReference type="EMBL" id="CM044705">
    <property type="protein sequence ID" value="KAI5662214.1"/>
    <property type="molecule type" value="Genomic_DNA"/>
</dbReference>
<name>A0ACC0AN05_CATRO</name>
<accession>A0ACC0AN05</accession>
<gene>
    <name evidence="1" type="ORF">M9H77_21537</name>
</gene>
<protein>
    <submittedName>
        <fullName evidence="1">Uncharacterized protein</fullName>
    </submittedName>
</protein>